<keyword evidence="1" id="KW-1133">Transmembrane helix</keyword>
<dbReference type="Proteomes" id="UP001386955">
    <property type="component" value="Unassembled WGS sequence"/>
</dbReference>
<dbReference type="AlphaFoldDB" id="A0AAN9XIC0"/>
<sequence>MINDASIRRKLVCSVFHSPYLSLNVGVGVLLQIPVCGVVSCPEIFNLILTLTILPTALLLSLSYSAPPPGNPLFLFASNSSFALSGFYLLHSPNLSIHNHRLDRFSCF</sequence>
<feature type="transmembrane region" description="Helical" evidence="1">
    <location>
        <begin position="47"/>
        <end position="66"/>
    </location>
</feature>
<evidence type="ECO:0000313" key="2">
    <source>
        <dbReference type="EMBL" id="KAK7393757.1"/>
    </source>
</evidence>
<evidence type="ECO:0000313" key="3">
    <source>
        <dbReference type="Proteomes" id="UP001386955"/>
    </source>
</evidence>
<protein>
    <submittedName>
        <fullName evidence="2">Uncharacterized protein</fullName>
    </submittedName>
</protein>
<keyword evidence="1" id="KW-0812">Transmembrane</keyword>
<comment type="caution">
    <text evidence="2">The sequence shown here is derived from an EMBL/GenBank/DDBJ whole genome shotgun (WGS) entry which is preliminary data.</text>
</comment>
<keyword evidence="3" id="KW-1185">Reference proteome</keyword>
<feature type="transmembrane region" description="Helical" evidence="1">
    <location>
        <begin position="20"/>
        <end position="40"/>
    </location>
</feature>
<reference evidence="2 3" key="1">
    <citation type="submission" date="2024-01" db="EMBL/GenBank/DDBJ databases">
        <title>The genomes of 5 underutilized Papilionoideae crops provide insights into root nodulation and disease resistanc.</title>
        <authorList>
            <person name="Jiang F."/>
        </authorList>
    </citation>
    <scope>NUCLEOTIDE SEQUENCE [LARGE SCALE GENOMIC DNA]</scope>
    <source>
        <strain evidence="2">DUOXIRENSHENG_FW03</strain>
        <tissue evidence="2">Leaves</tissue>
    </source>
</reference>
<keyword evidence="1" id="KW-0472">Membrane</keyword>
<accession>A0AAN9XIC0</accession>
<dbReference type="EMBL" id="JAYMYS010000005">
    <property type="protein sequence ID" value="KAK7393757.1"/>
    <property type="molecule type" value="Genomic_DNA"/>
</dbReference>
<gene>
    <name evidence="2" type="ORF">VNO78_22321</name>
</gene>
<evidence type="ECO:0000256" key="1">
    <source>
        <dbReference type="SAM" id="Phobius"/>
    </source>
</evidence>
<name>A0AAN9XIC0_PSOTE</name>
<organism evidence="2 3">
    <name type="scientific">Psophocarpus tetragonolobus</name>
    <name type="common">Winged bean</name>
    <name type="synonym">Dolichos tetragonolobus</name>
    <dbReference type="NCBI Taxonomy" id="3891"/>
    <lineage>
        <taxon>Eukaryota</taxon>
        <taxon>Viridiplantae</taxon>
        <taxon>Streptophyta</taxon>
        <taxon>Embryophyta</taxon>
        <taxon>Tracheophyta</taxon>
        <taxon>Spermatophyta</taxon>
        <taxon>Magnoliopsida</taxon>
        <taxon>eudicotyledons</taxon>
        <taxon>Gunneridae</taxon>
        <taxon>Pentapetalae</taxon>
        <taxon>rosids</taxon>
        <taxon>fabids</taxon>
        <taxon>Fabales</taxon>
        <taxon>Fabaceae</taxon>
        <taxon>Papilionoideae</taxon>
        <taxon>50 kb inversion clade</taxon>
        <taxon>NPAAA clade</taxon>
        <taxon>indigoferoid/millettioid clade</taxon>
        <taxon>Phaseoleae</taxon>
        <taxon>Psophocarpus</taxon>
    </lineage>
</organism>
<feature type="transmembrane region" description="Helical" evidence="1">
    <location>
        <begin position="72"/>
        <end position="91"/>
    </location>
</feature>
<proteinExistence type="predicted"/>